<dbReference type="AlphaFoldDB" id="A0A450TH85"/>
<proteinExistence type="predicted"/>
<protein>
    <submittedName>
        <fullName evidence="1">Uncharacterized protein</fullName>
    </submittedName>
</protein>
<accession>A0A450TH85</accession>
<gene>
    <name evidence="1" type="ORF">BECKFW1821C_GA0114237_101015</name>
</gene>
<reference evidence="1" key="1">
    <citation type="submission" date="2019-02" db="EMBL/GenBank/DDBJ databases">
        <authorList>
            <person name="Gruber-Vodicka R. H."/>
            <person name="Seah K. B. B."/>
        </authorList>
    </citation>
    <scope>NUCLEOTIDE SEQUENCE</scope>
    <source>
        <strain evidence="1">BECK_BZ131</strain>
    </source>
</reference>
<evidence type="ECO:0000313" key="1">
    <source>
        <dbReference type="EMBL" id="VFJ66567.1"/>
    </source>
</evidence>
<dbReference type="EMBL" id="CAADFE010000010">
    <property type="protein sequence ID" value="VFJ66567.1"/>
    <property type="molecule type" value="Genomic_DNA"/>
</dbReference>
<sequence length="86" mass="9632">MPVWDEAFLEVDVDGPYWSDEQASNAFSCTVRTVLNIHQCFVEQGIDVAIEHKKLKHSHPGCGLTYMAVEAKLRQGISLPIPGHRL</sequence>
<name>A0A450TH85_9GAMM</name>
<organism evidence="1">
    <name type="scientific">Candidatus Kentrum sp. FW</name>
    <dbReference type="NCBI Taxonomy" id="2126338"/>
    <lineage>
        <taxon>Bacteria</taxon>
        <taxon>Pseudomonadati</taxon>
        <taxon>Pseudomonadota</taxon>
        <taxon>Gammaproteobacteria</taxon>
        <taxon>Candidatus Kentrum</taxon>
    </lineage>
</organism>